<dbReference type="AlphaFoldDB" id="A0A2W7IC66"/>
<protein>
    <recommendedName>
        <fullName evidence="3">Shikimate kinase</fullName>
    </recommendedName>
</protein>
<organism evidence="1 2">
    <name type="scientific">Humitalea rosea</name>
    <dbReference type="NCBI Taxonomy" id="990373"/>
    <lineage>
        <taxon>Bacteria</taxon>
        <taxon>Pseudomonadati</taxon>
        <taxon>Pseudomonadota</taxon>
        <taxon>Alphaproteobacteria</taxon>
        <taxon>Acetobacterales</taxon>
        <taxon>Roseomonadaceae</taxon>
        <taxon>Humitalea</taxon>
    </lineage>
</organism>
<evidence type="ECO:0000313" key="1">
    <source>
        <dbReference type="EMBL" id="PZW43162.1"/>
    </source>
</evidence>
<accession>A0A2W7IC66</accession>
<comment type="caution">
    <text evidence="1">The sequence shown here is derived from an EMBL/GenBank/DDBJ whole genome shotgun (WGS) entry which is preliminary data.</text>
</comment>
<proteinExistence type="predicted"/>
<dbReference type="InterPro" id="IPR027417">
    <property type="entry name" value="P-loop_NTPase"/>
</dbReference>
<gene>
    <name evidence="1" type="ORF">C8P66_11683</name>
</gene>
<sequence length="136" mass="14524">MLATLLPGARFVDGDDHDAPQDAPLALRIAAAMARIEREIAAGGPLVVAYPLDQAGDDRLRRACTAAGLALSVVTLAPPEAVALSDRGARRLTEWERGRVREMYAEGYATRGFSDLIIDTSGQTPGAVARDIIRRL</sequence>
<reference evidence="1 2" key="1">
    <citation type="submission" date="2018-06" db="EMBL/GenBank/DDBJ databases">
        <title>Genomic Encyclopedia of Archaeal and Bacterial Type Strains, Phase II (KMG-II): from individual species to whole genera.</title>
        <authorList>
            <person name="Goeker M."/>
        </authorList>
    </citation>
    <scope>NUCLEOTIDE SEQUENCE [LARGE SCALE GENOMIC DNA]</scope>
    <source>
        <strain evidence="1 2">DSM 24525</strain>
    </source>
</reference>
<dbReference type="Gene3D" id="3.40.50.300">
    <property type="entry name" value="P-loop containing nucleotide triphosphate hydrolases"/>
    <property type="match status" value="1"/>
</dbReference>
<evidence type="ECO:0000313" key="2">
    <source>
        <dbReference type="Proteomes" id="UP000249688"/>
    </source>
</evidence>
<dbReference type="EMBL" id="QKYU01000016">
    <property type="protein sequence ID" value="PZW43162.1"/>
    <property type="molecule type" value="Genomic_DNA"/>
</dbReference>
<dbReference type="SUPFAM" id="SSF52540">
    <property type="entry name" value="P-loop containing nucleoside triphosphate hydrolases"/>
    <property type="match status" value="1"/>
</dbReference>
<name>A0A2W7IC66_9PROT</name>
<dbReference type="RefSeq" id="WP_211314157.1">
    <property type="nucleotide sequence ID" value="NZ_QKYU01000016.1"/>
</dbReference>
<evidence type="ECO:0008006" key="3">
    <source>
        <dbReference type="Google" id="ProtNLM"/>
    </source>
</evidence>
<dbReference type="Proteomes" id="UP000249688">
    <property type="component" value="Unassembled WGS sequence"/>
</dbReference>
<keyword evidence="2" id="KW-1185">Reference proteome</keyword>